<keyword evidence="2" id="KW-1185">Reference proteome</keyword>
<evidence type="ECO:0000313" key="1">
    <source>
        <dbReference type="EMBL" id="KAI3878035.1"/>
    </source>
</evidence>
<feature type="non-terminal residue" evidence="1">
    <location>
        <position position="1"/>
    </location>
</feature>
<accession>A0AAD4S9G1</accession>
<gene>
    <name evidence="1" type="ORF">MKW98_008312</name>
</gene>
<organism evidence="1 2">
    <name type="scientific">Papaver atlanticum</name>
    <dbReference type="NCBI Taxonomy" id="357466"/>
    <lineage>
        <taxon>Eukaryota</taxon>
        <taxon>Viridiplantae</taxon>
        <taxon>Streptophyta</taxon>
        <taxon>Embryophyta</taxon>
        <taxon>Tracheophyta</taxon>
        <taxon>Spermatophyta</taxon>
        <taxon>Magnoliopsida</taxon>
        <taxon>Ranunculales</taxon>
        <taxon>Papaveraceae</taxon>
        <taxon>Papaveroideae</taxon>
        <taxon>Papaver</taxon>
    </lineage>
</organism>
<name>A0AAD4S9G1_9MAGN</name>
<feature type="non-terminal residue" evidence="1">
    <location>
        <position position="66"/>
    </location>
</feature>
<proteinExistence type="predicted"/>
<protein>
    <submittedName>
        <fullName evidence="1">Uncharacterized protein</fullName>
    </submittedName>
</protein>
<comment type="caution">
    <text evidence="1">The sequence shown here is derived from an EMBL/GenBank/DDBJ whole genome shotgun (WGS) entry which is preliminary data.</text>
</comment>
<sequence>PTEDIVEGFEFLGNFKIPKDYANLYEKISDEYGHMATKEVIKSNDAILLACVTSLLEIISAMENMC</sequence>
<dbReference type="EMBL" id="JAJJMB010012336">
    <property type="protein sequence ID" value="KAI3878035.1"/>
    <property type="molecule type" value="Genomic_DNA"/>
</dbReference>
<dbReference type="AlphaFoldDB" id="A0AAD4S9G1"/>
<evidence type="ECO:0000313" key="2">
    <source>
        <dbReference type="Proteomes" id="UP001202328"/>
    </source>
</evidence>
<reference evidence="1" key="1">
    <citation type="submission" date="2022-04" db="EMBL/GenBank/DDBJ databases">
        <title>A functionally conserved STORR gene fusion in Papaver species that diverged 16.8 million years ago.</title>
        <authorList>
            <person name="Catania T."/>
        </authorList>
    </citation>
    <scope>NUCLEOTIDE SEQUENCE</scope>
    <source>
        <strain evidence="1">S-188037</strain>
    </source>
</reference>
<dbReference type="Proteomes" id="UP001202328">
    <property type="component" value="Unassembled WGS sequence"/>
</dbReference>